<organism evidence="1 2">
    <name type="scientific">Xylophilus ampelinus</name>
    <dbReference type="NCBI Taxonomy" id="54067"/>
    <lineage>
        <taxon>Bacteria</taxon>
        <taxon>Pseudomonadati</taxon>
        <taxon>Pseudomonadota</taxon>
        <taxon>Betaproteobacteria</taxon>
        <taxon>Burkholderiales</taxon>
        <taxon>Xylophilus</taxon>
    </lineage>
</organism>
<comment type="caution">
    <text evidence="1">The sequence shown here is derived from an EMBL/GenBank/DDBJ whole genome shotgun (WGS) entry which is preliminary data.</text>
</comment>
<reference evidence="1 2" key="1">
    <citation type="submission" date="2018-06" db="EMBL/GenBank/DDBJ databases">
        <title>Genomic Encyclopedia of Type Strains, Phase III (KMG-III): the genomes of soil and plant-associated and newly described type strains.</title>
        <authorList>
            <person name="Whitman W."/>
        </authorList>
    </citation>
    <scope>NUCLEOTIDE SEQUENCE [LARGE SCALE GENOMIC DNA]</scope>
    <source>
        <strain evidence="1 2">CECT 7646</strain>
    </source>
</reference>
<keyword evidence="2" id="KW-1185">Reference proteome</keyword>
<dbReference type="InterPro" id="IPR031856">
    <property type="entry name" value="YdaS_toxin-like"/>
</dbReference>
<evidence type="ECO:0000313" key="1">
    <source>
        <dbReference type="EMBL" id="PYE79815.1"/>
    </source>
</evidence>
<dbReference type="OrthoDB" id="6446140at2"/>
<dbReference type="Proteomes" id="UP000247540">
    <property type="component" value="Unassembled WGS sequence"/>
</dbReference>
<protein>
    <submittedName>
        <fullName evidence="1">YdaS antitoxin of YdaST toxin-antitoxin system</fullName>
    </submittedName>
</protein>
<dbReference type="InterPro" id="IPR010982">
    <property type="entry name" value="Lambda_DNA-bd_dom_sf"/>
</dbReference>
<name>A0A318SLE2_9BURK</name>
<dbReference type="Gene3D" id="1.10.260.40">
    <property type="entry name" value="lambda repressor-like DNA-binding domains"/>
    <property type="match status" value="1"/>
</dbReference>
<dbReference type="EMBL" id="QJTC01000001">
    <property type="protein sequence ID" value="PYE79815.1"/>
    <property type="molecule type" value="Genomic_DNA"/>
</dbReference>
<accession>A0A318SLE2</accession>
<sequence length="94" mass="10267">MNSFSDALETFGGPGKLARSLGITTQAVCFWRDGKRRIPADQCYRIERAMGGLITRQVLRPKDWQEIWPELVAGYGEPAEPLAAVMMAPAGEGG</sequence>
<dbReference type="AlphaFoldDB" id="A0A318SLE2"/>
<dbReference type="Pfam" id="PF15943">
    <property type="entry name" value="YdaS_toxin"/>
    <property type="match status" value="1"/>
</dbReference>
<dbReference type="GO" id="GO:0003677">
    <property type="term" value="F:DNA binding"/>
    <property type="evidence" value="ECO:0007669"/>
    <property type="project" value="InterPro"/>
</dbReference>
<evidence type="ECO:0000313" key="2">
    <source>
        <dbReference type="Proteomes" id="UP000247540"/>
    </source>
</evidence>
<dbReference type="RefSeq" id="WP_110464108.1">
    <property type="nucleotide sequence ID" value="NZ_JAMOFZ010000002.1"/>
</dbReference>
<dbReference type="SUPFAM" id="SSF47413">
    <property type="entry name" value="lambda repressor-like DNA-binding domains"/>
    <property type="match status" value="1"/>
</dbReference>
<gene>
    <name evidence="1" type="ORF">DFQ15_101135</name>
</gene>
<proteinExistence type="predicted"/>